<dbReference type="KEGG" id="dmm:dnm_070840"/>
<reference evidence="1" key="1">
    <citation type="journal article" date="2021" name="Microb. Physiol.">
        <title>Proteogenomic Insights into the Physiology of Marine, Sulfate-Reducing, Filamentous Desulfonema limicola and Desulfonema magnum.</title>
        <authorList>
            <person name="Schnaars V."/>
            <person name="Wohlbrand L."/>
            <person name="Scheve S."/>
            <person name="Hinrichs C."/>
            <person name="Reinhardt R."/>
            <person name="Rabus R."/>
        </authorList>
    </citation>
    <scope>NUCLEOTIDE SEQUENCE</scope>
    <source>
        <strain evidence="1">4be13</strain>
    </source>
</reference>
<protein>
    <submittedName>
        <fullName evidence="1">Uncharacterized protein</fullName>
    </submittedName>
</protein>
<gene>
    <name evidence="1" type="ORF">dnm_070840</name>
</gene>
<organism evidence="1 2">
    <name type="scientific">Desulfonema magnum</name>
    <dbReference type="NCBI Taxonomy" id="45655"/>
    <lineage>
        <taxon>Bacteria</taxon>
        <taxon>Pseudomonadati</taxon>
        <taxon>Thermodesulfobacteriota</taxon>
        <taxon>Desulfobacteria</taxon>
        <taxon>Desulfobacterales</taxon>
        <taxon>Desulfococcaceae</taxon>
        <taxon>Desulfonema</taxon>
    </lineage>
</organism>
<proteinExistence type="predicted"/>
<evidence type="ECO:0000313" key="2">
    <source>
        <dbReference type="Proteomes" id="UP000663722"/>
    </source>
</evidence>
<dbReference type="AlphaFoldDB" id="A0A975GRK4"/>
<dbReference type="Proteomes" id="UP000663722">
    <property type="component" value="Chromosome"/>
</dbReference>
<keyword evidence="2" id="KW-1185">Reference proteome</keyword>
<dbReference type="EMBL" id="CP061800">
    <property type="protein sequence ID" value="QTA91020.1"/>
    <property type="molecule type" value="Genomic_DNA"/>
</dbReference>
<evidence type="ECO:0000313" key="1">
    <source>
        <dbReference type="EMBL" id="QTA91020.1"/>
    </source>
</evidence>
<sequence length="53" mass="6253">MIKKITGFDKYLTISFRYLPGEETRVFFQNDSPAMRKNPSLSAVHRKKCIKNF</sequence>
<name>A0A975GRK4_9BACT</name>
<accession>A0A975GRK4</accession>